<keyword evidence="2" id="KW-1185">Reference proteome</keyword>
<proteinExistence type="predicted"/>
<dbReference type="RefSeq" id="WP_332864762.1">
    <property type="nucleotide sequence ID" value="NZ_JBAFSM010000014.1"/>
</dbReference>
<dbReference type="Proteomes" id="UP001328733">
    <property type="component" value="Unassembled WGS sequence"/>
</dbReference>
<dbReference type="EMBL" id="JBAFSM010000014">
    <property type="protein sequence ID" value="MEG3437279.1"/>
    <property type="molecule type" value="Genomic_DNA"/>
</dbReference>
<dbReference type="AlphaFoldDB" id="A0AAW9QWY9"/>
<protein>
    <submittedName>
        <fullName evidence="1">Uncharacterized protein</fullName>
    </submittedName>
</protein>
<sequence length="136" mass="15703">MAGNLVSLVLSRPVRGKCCFPYRDGTSRSILPRSGNLERSAFPVGNRLDFPIDWRGGDFDFRVRRLKNTYLCLKSKKDEYVEREKDIWLTLKDLELEPGMSLYLQGVKITNTKGFVPRNLVEKGNRKYRGWTAEEG</sequence>
<evidence type="ECO:0000313" key="1">
    <source>
        <dbReference type="EMBL" id="MEG3437279.1"/>
    </source>
</evidence>
<accession>A0AAW9QWY9</accession>
<name>A0AAW9QWY9_9CHRO</name>
<gene>
    <name evidence="1" type="ORF">V0288_09125</name>
</gene>
<organism evidence="1 2">
    <name type="scientific">Pannus brasiliensis CCIBt3594</name>
    <dbReference type="NCBI Taxonomy" id="1427578"/>
    <lineage>
        <taxon>Bacteria</taxon>
        <taxon>Bacillati</taxon>
        <taxon>Cyanobacteriota</taxon>
        <taxon>Cyanophyceae</taxon>
        <taxon>Oscillatoriophycideae</taxon>
        <taxon>Chroococcales</taxon>
        <taxon>Microcystaceae</taxon>
        <taxon>Pannus</taxon>
    </lineage>
</organism>
<reference evidence="1 2" key="1">
    <citation type="submission" date="2024-01" db="EMBL/GenBank/DDBJ databases">
        <title>Genomic insights into the taxonomy and metabolism of the cyanobacterium Pannus brasiliensis CCIBt3594.</title>
        <authorList>
            <person name="Machado M."/>
            <person name="Botero N.B."/>
            <person name="Andreote A.P.D."/>
            <person name="Feitosa A.M.T."/>
            <person name="Popin R."/>
            <person name="Sivonen K."/>
            <person name="Fiore M.F."/>
        </authorList>
    </citation>
    <scope>NUCLEOTIDE SEQUENCE [LARGE SCALE GENOMIC DNA]</scope>
    <source>
        <strain evidence="1 2">CCIBt3594</strain>
    </source>
</reference>
<evidence type="ECO:0000313" key="2">
    <source>
        <dbReference type="Proteomes" id="UP001328733"/>
    </source>
</evidence>
<comment type="caution">
    <text evidence="1">The sequence shown here is derived from an EMBL/GenBank/DDBJ whole genome shotgun (WGS) entry which is preliminary data.</text>
</comment>